<feature type="domain" description="Integrase catalytic" evidence="3">
    <location>
        <begin position="1"/>
        <end position="129"/>
    </location>
</feature>
<feature type="region of interest" description="Disordered" evidence="2">
    <location>
        <begin position="178"/>
        <end position="210"/>
    </location>
</feature>
<sequence length="318" mass="36332">MEVAPLPDMKSETVARTFYENWIVRFGAPHTVISDQGKQFTSQLLKYLTMLCGIKLRHSTANHPQCNGKIERLHRTIKTVIRAHNNIKWTDTLPTVILSLRAAIHKDNNHSFMVNDRVKKPLELTYEGPFPVLARTGKFFILKVKGRNVTISIDRLAYSDNLTSESPPAARPIVSEALPSTSSQQNPDPPDVEKYSAFQGTGSAPDLTRTRSGRIIKKPALIRSRPWSLEPDRRNQDKLFKMSLSLKSILARIRYQVKRLGRYLDSMDDAIQERDSSELAQLNENAQDEQEKLEQLFTELLSQDDFDEEKEINNCQDI</sequence>
<feature type="coiled-coil region" evidence="1">
    <location>
        <begin position="272"/>
        <end position="303"/>
    </location>
</feature>
<dbReference type="EMBL" id="CP092872">
    <property type="protein sequence ID" value="UYV72959.1"/>
    <property type="molecule type" value="Genomic_DNA"/>
</dbReference>
<dbReference type="PROSITE" id="PS50994">
    <property type="entry name" value="INTEGRASE"/>
    <property type="match status" value="1"/>
</dbReference>
<dbReference type="PANTHER" id="PTHR38681:SF1">
    <property type="entry name" value="RETROVIRUS-RELATED POL POLYPROTEIN FROM TRANSPOSON 412-LIKE PROTEIN"/>
    <property type="match status" value="1"/>
</dbReference>
<dbReference type="Proteomes" id="UP001235939">
    <property type="component" value="Chromosome 10"/>
</dbReference>
<accession>A0ABY6KVS0</accession>
<organism evidence="4 5">
    <name type="scientific">Cordylochernes scorpioides</name>
    <dbReference type="NCBI Taxonomy" id="51811"/>
    <lineage>
        <taxon>Eukaryota</taxon>
        <taxon>Metazoa</taxon>
        <taxon>Ecdysozoa</taxon>
        <taxon>Arthropoda</taxon>
        <taxon>Chelicerata</taxon>
        <taxon>Arachnida</taxon>
        <taxon>Pseudoscorpiones</taxon>
        <taxon>Cheliferoidea</taxon>
        <taxon>Chernetidae</taxon>
        <taxon>Cordylochernes</taxon>
    </lineage>
</organism>
<evidence type="ECO:0000256" key="2">
    <source>
        <dbReference type="SAM" id="MobiDB-lite"/>
    </source>
</evidence>
<keyword evidence="1" id="KW-0175">Coiled coil</keyword>
<evidence type="ECO:0000256" key="1">
    <source>
        <dbReference type="SAM" id="Coils"/>
    </source>
</evidence>
<dbReference type="PANTHER" id="PTHR38681">
    <property type="entry name" value="RETROVIRUS-RELATED POL POLYPROTEIN FROM TRANSPOSON 412-LIKE PROTEIN-RELATED"/>
    <property type="match status" value="1"/>
</dbReference>
<reference evidence="4 5" key="1">
    <citation type="submission" date="2022-01" db="EMBL/GenBank/DDBJ databases">
        <title>A chromosomal length assembly of Cordylochernes scorpioides.</title>
        <authorList>
            <person name="Zeh D."/>
            <person name="Zeh J."/>
        </authorList>
    </citation>
    <scope>NUCLEOTIDE SEQUENCE [LARGE SCALE GENOMIC DNA]</scope>
    <source>
        <strain evidence="4">IN4F17</strain>
        <tissue evidence="4">Whole Body</tissue>
    </source>
</reference>
<proteinExistence type="predicted"/>
<evidence type="ECO:0000313" key="5">
    <source>
        <dbReference type="Proteomes" id="UP001235939"/>
    </source>
</evidence>
<protein>
    <recommendedName>
        <fullName evidence="3">Integrase catalytic domain-containing protein</fullName>
    </recommendedName>
</protein>
<keyword evidence="5" id="KW-1185">Reference proteome</keyword>
<dbReference type="InterPro" id="IPR036397">
    <property type="entry name" value="RNaseH_sf"/>
</dbReference>
<dbReference type="Gene3D" id="3.30.420.10">
    <property type="entry name" value="Ribonuclease H-like superfamily/Ribonuclease H"/>
    <property type="match status" value="1"/>
</dbReference>
<dbReference type="SUPFAM" id="SSF53098">
    <property type="entry name" value="Ribonuclease H-like"/>
    <property type="match status" value="1"/>
</dbReference>
<dbReference type="InterPro" id="IPR001584">
    <property type="entry name" value="Integrase_cat-core"/>
</dbReference>
<name>A0ABY6KVS0_9ARAC</name>
<dbReference type="InterPro" id="IPR012337">
    <property type="entry name" value="RNaseH-like_sf"/>
</dbReference>
<evidence type="ECO:0000313" key="4">
    <source>
        <dbReference type="EMBL" id="UYV72959.1"/>
    </source>
</evidence>
<gene>
    <name evidence="4" type="ORF">LAZ67_10001274</name>
</gene>
<evidence type="ECO:0000259" key="3">
    <source>
        <dbReference type="PROSITE" id="PS50994"/>
    </source>
</evidence>